<evidence type="ECO:0000313" key="1">
    <source>
        <dbReference type="EMBL" id="KAJ8669979.1"/>
    </source>
</evidence>
<dbReference type="EMBL" id="CM056743">
    <property type="protein sequence ID" value="KAJ8669979.1"/>
    <property type="molecule type" value="Genomic_DNA"/>
</dbReference>
<name>A0ACC2NI26_9HYME</name>
<organism evidence="1 2">
    <name type="scientific">Eretmocerus hayati</name>
    <dbReference type="NCBI Taxonomy" id="131215"/>
    <lineage>
        <taxon>Eukaryota</taxon>
        <taxon>Metazoa</taxon>
        <taxon>Ecdysozoa</taxon>
        <taxon>Arthropoda</taxon>
        <taxon>Hexapoda</taxon>
        <taxon>Insecta</taxon>
        <taxon>Pterygota</taxon>
        <taxon>Neoptera</taxon>
        <taxon>Endopterygota</taxon>
        <taxon>Hymenoptera</taxon>
        <taxon>Apocrita</taxon>
        <taxon>Proctotrupomorpha</taxon>
        <taxon>Chalcidoidea</taxon>
        <taxon>Aphelinidae</taxon>
        <taxon>Aphelininae</taxon>
        <taxon>Eretmocerus</taxon>
    </lineage>
</organism>
<protein>
    <submittedName>
        <fullName evidence="1">Uncharacterized protein</fullName>
    </submittedName>
</protein>
<evidence type="ECO:0000313" key="2">
    <source>
        <dbReference type="Proteomes" id="UP001239111"/>
    </source>
</evidence>
<reference evidence="1" key="1">
    <citation type="submission" date="2023-04" db="EMBL/GenBank/DDBJ databases">
        <title>A chromosome-level genome assembly of the parasitoid wasp Eretmocerus hayati.</title>
        <authorList>
            <person name="Zhong Y."/>
            <person name="Liu S."/>
            <person name="Liu Y."/>
        </authorList>
    </citation>
    <scope>NUCLEOTIDE SEQUENCE</scope>
    <source>
        <strain evidence="1">ZJU_SS_LIU_2023</strain>
    </source>
</reference>
<gene>
    <name evidence="1" type="ORF">QAD02_001238</name>
</gene>
<keyword evidence="2" id="KW-1185">Reference proteome</keyword>
<dbReference type="Proteomes" id="UP001239111">
    <property type="component" value="Chromosome 3"/>
</dbReference>
<comment type="caution">
    <text evidence="1">The sequence shown here is derived from an EMBL/GenBank/DDBJ whole genome shotgun (WGS) entry which is preliminary data.</text>
</comment>
<accession>A0ACC2NI26</accession>
<sequence length="242" mass="28060">MGTLGSVQSILTNANDEEVRIKILNYRNDVNRTPLHSLILKGNVTSQNQKLLLALLKNGADANAQDYYGADTNLQNIFGETLLHKIYLSHRSPFRKEYFSSSSESDPCPDLDYYACNEKIILALDHGSDINIVDNCGQTCMLMIGEDVPWERDYALQDCYITLWKHMKKLETLGFTVKKINWEAYESDEFIREFCEEHPDCDEIVDECRKELELMRSSNIDRYTNLCDILYKNSHEMHDFSF</sequence>
<proteinExistence type="predicted"/>